<dbReference type="EMBL" id="CAJPDQ010000003">
    <property type="protein sequence ID" value="CAF9907013.1"/>
    <property type="molecule type" value="Genomic_DNA"/>
</dbReference>
<dbReference type="AlphaFoldDB" id="A0A8H3I6T4"/>
<dbReference type="OrthoDB" id="3692311at2759"/>
<gene>
    <name evidence="2" type="ORF">GOMPHAMPRED_004996</name>
</gene>
<comment type="caution">
    <text evidence="2">The sequence shown here is derived from an EMBL/GenBank/DDBJ whole genome shotgun (WGS) entry which is preliminary data.</text>
</comment>
<protein>
    <submittedName>
        <fullName evidence="2">Uncharacterized protein</fullName>
    </submittedName>
</protein>
<accession>A0A8H3I6T4</accession>
<evidence type="ECO:0000256" key="1">
    <source>
        <dbReference type="SAM" id="MobiDB-lite"/>
    </source>
</evidence>
<evidence type="ECO:0000313" key="2">
    <source>
        <dbReference type="EMBL" id="CAF9907013.1"/>
    </source>
</evidence>
<dbReference type="Proteomes" id="UP000664169">
    <property type="component" value="Unassembled WGS sequence"/>
</dbReference>
<proteinExistence type="predicted"/>
<feature type="compositionally biased region" description="Basic and acidic residues" evidence="1">
    <location>
        <begin position="18"/>
        <end position="28"/>
    </location>
</feature>
<organism evidence="2 3">
    <name type="scientific">Gomphillus americanus</name>
    <dbReference type="NCBI Taxonomy" id="1940652"/>
    <lineage>
        <taxon>Eukaryota</taxon>
        <taxon>Fungi</taxon>
        <taxon>Dikarya</taxon>
        <taxon>Ascomycota</taxon>
        <taxon>Pezizomycotina</taxon>
        <taxon>Lecanoromycetes</taxon>
        <taxon>OSLEUM clade</taxon>
        <taxon>Ostropomycetidae</taxon>
        <taxon>Ostropales</taxon>
        <taxon>Graphidaceae</taxon>
        <taxon>Gomphilloideae</taxon>
        <taxon>Gomphillus</taxon>
    </lineage>
</organism>
<name>A0A8H3I6T4_9LECA</name>
<feature type="region of interest" description="Disordered" evidence="1">
    <location>
        <begin position="1"/>
        <end position="32"/>
    </location>
</feature>
<evidence type="ECO:0000313" key="3">
    <source>
        <dbReference type="Proteomes" id="UP000664169"/>
    </source>
</evidence>
<feature type="compositionally biased region" description="Polar residues" evidence="1">
    <location>
        <begin position="1"/>
        <end position="17"/>
    </location>
</feature>
<sequence>MADTSTIAANGNENSGQMDHEHNHHDETQSVQRNSHIGSFTEVAEISLSTGQSTAPVGRIASAIPGGDNSSAKNVAKATDYPLVSVKQVSAEHMNEKDPITSKIKLFLVIDWTEIVAKGLDILLPLFSIAPSILHIIEIGYPADDSFPVAAVEAKTIVIILWPIIFAATATSSVKICAAFQAEQGIRLMVSDSAESILAKF</sequence>
<reference evidence="2" key="1">
    <citation type="submission" date="2021-03" db="EMBL/GenBank/DDBJ databases">
        <authorList>
            <person name="Tagirdzhanova G."/>
        </authorList>
    </citation>
    <scope>NUCLEOTIDE SEQUENCE</scope>
</reference>
<keyword evidence="3" id="KW-1185">Reference proteome</keyword>